<dbReference type="SUPFAM" id="SSF53850">
    <property type="entry name" value="Periplasmic binding protein-like II"/>
    <property type="match status" value="1"/>
</dbReference>
<dbReference type="SUPFAM" id="SSF46785">
    <property type="entry name" value="Winged helix' DNA-binding domain"/>
    <property type="match status" value="1"/>
</dbReference>
<evidence type="ECO:0000256" key="1">
    <source>
        <dbReference type="ARBA" id="ARBA00009437"/>
    </source>
</evidence>
<keyword evidence="3" id="KW-0238">DNA-binding</keyword>
<dbReference type="InterPro" id="IPR036388">
    <property type="entry name" value="WH-like_DNA-bd_sf"/>
</dbReference>
<evidence type="ECO:0000313" key="10">
    <source>
        <dbReference type="Proteomes" id="UP000290767"/>
    </source>
</evidence>
<dbReference type="RefSeq" id="WP_129419164.1">
    <property type="nucleotide sequence ID" value="NZ_MZMU01000010.1"/>
</dbReference>
<comment type="caution">
    <text evidence="9">The sequence shown here is derived from an EMBL/GenBank/DDBJ whole genome shotgun (WGS) entry which is preliminary data.</text>
</comment>
<accession>A0A4Q1U2Z6</accession>
<name>A0A4Q1U2Z6_RHILE</name>
<dbReference type="FunFam" id="1.10.10.10:FF:000001">
    <property type="entry name" value="LysR family transcriptional regulator"/>
    <property type="match status" value="1"/>
</dbReference>
<dbReference type="Gene3D" id="1.10.10.10">
    <property type="entry name" value="Winged helix-like DNA-binding domain superfamily/Winged helix DNA-binding domain"/>
    <property type="match status" value="1"/>
</dbReference>
<dbReference type="GO" id="GO:0003677">
    <property type="term" value="F:DNA binding"/>
    <property type="evidence" value="ECO:0007669"/>
    <property type="project" value="UniProtKB-KW"/>
</dbReference>
<gene>
    <name evidence="9" type="ORF">B5P46_13810</name>
</gene>
<proteinExistence type="inferred from homology"/>
<evidence type="ECO:0000313" key="9">
    <source>
        <dbReference type="EMBL" id="RXT25175.1"/>
    </source>
</evidence>
<dbReference type="InterPro" id="IPR005119">
    <property type="entry name" value="LysR_subst-bd"/>
</dbReference>
<evidence type="ECO:0000256" key="3">
    <source>
        <dbReference type="ARBA" id="ARBA00023125"/>
    </source>
</evidence>
<evidence type="ECO:0000256" key="7">
    <source>
        <dbReference type="ARBA" id="ARBA00083243"/>
    </source>
</evidence>
<evidence type="ECO:0000256" key="4">
    <source>
        <dbReference type="ARBA" id="ARBA00023163"/>
    </source>
</evidence>
<comment type="function">
    <text evidence="5">Transcriptional regulator of the ttuABCDE tartrate utilization operon.</text>
</comment>
<organism evidence="9 10">
    <name type="scientific">Rhizobium leguminosarum</name>
    <dbReference type="NCBI Taxonomy" id="384"/>
    <lineage>
        <taxon>Bacteria</taxon>
        <taxon>Pseudomonadati</taxon>
        <taxon>Pseudomonadota</taxon>
        <taxon>Alphaproteobacteria</taxon>
        <taxon>Hyphomicrobiales</taxon>
        <taxon>Rhizobiaceae</taxon>
        <taxon>Rhizobium/Agrobacterium group</taxon>
        <taxon>Rhizobium</taxon>
    </lineage>
</organism>
<protein>
    <recommendedName>
        <fullName evidence="6">HTH-type transcriptional regulator TtuA</fullName>
    </recommendedName>
    <alternativeName>
        <fullName evidence="7">Tartrate utilization transcriptional regulator</fullName>
    </alternativeName>
</protein>
<sequence>MSDATLSPAILRRMRRLSLRQLIYFVELQHHGSFSRAAVALAISQPTLSQQIAQLEETLGVALLQRGTKLLRLSDDGELFLIRCRRILGMLGDAMEMLDGERRTKTLRLGIPSYLSYSAVTELLRQFRQRQPAVIPYLAEMPAEEMSQFLNEGELDAGFLTLPTPAKLMEDMRSQTIWEAPYRVCLSRQHRLASKKILRAEDLAELDFVLVPRDYHRTHYDYQLNALRGLGIEPRIIDTDVSTTLSQMALAAAGLGACLISPGTAAIPDDLVLKETEAAIGTHALALFWPPASKNPLLKSFCDCARSFAAQAKQ</sequence>
<dbReference type="InterPro" id="IPR036390">
    <property type="entry name" value="WH_DNA-bd_sf"/>
</dbReference>
<dbReference type="EMBL" id="MZMU01000010">
    <property type="protein sequence ID" value="RXT25175.1"/>
    <property type="molecule type" value="Genomic_DNA"/>
</dbReference>
<evidence type="ECO:0000256" key="6">
    <source>
        <dbReference type="ARBA" id="ARBA00067332"/>
    </source>
</evidence>
<comment type="similarity">
    <text evidence="1">Belongs to the LysR transcriptional regulatory family.</text>
</comment>
<dbReference type="Gene3D" id="3.40.190.10">
    <property type="entry name" value="Periplasmic binding protein-like II"/>
    <property type="match status" value="2"/>
</dbReference>
<dbReference type="GO" id="GO:0032993">
    <property type="term" value="C:protein-DNA complex"/>
    <property type="evidence" value="ECO:0007669"/>
    <property type="project" value="TreeGrafter"/>
</dbReference>
<keyword evidence="4" id="KW-0804">Transcription</keyword>
<dbReference type="PANTHER" id="PTHR30346:SF17">
    <property type="entry name" value="LYSR FAMILY TRANSCRIPTIONAL REGULATOR"/>
    <property type="match status" value="1"/>
</dbReference>
<keyword evidence="2" id="KW-0805">Transcription regulation</keyword>
<dbReference type="CDD" id="cd08414">
    <property type="entry name" value="PBP2_LTTR_aromatics_like"/>
    <property type="match status" value="1"/>
</dbReference>
<dbReference type="AlphaFoldDB" id="A0A4Q1U2Z6"/>
<reference evidence="9 10" key="1">
    <citation type="submission" date="2017-03" db="EMBL/GenBank/DDBJ databases">
        <authorList>
            <person name="Safronova V.I."/>
            <person name="Sazanova A.L."/>
            <person name="Chirak E.R."/>
        </authorList>
    </citation>
    <scope>NUCLEOTIDE SEQUENCE [LARGE SCALE GENOMIC DNA]</scope>
    <source>
        <strain evidence="9 10">Tri-43</strain>
    </source>
</reference>
<dbReference type="Proteomes" id="UP000290767">
    <property type="component" value="Unassembled WGS sequence"/>
</dbReference>
<feature type="domain" description="HTH lysR-type" evidence="8">
    <location>
        <begin position="17"/>
        <end position="74"/>
    </location>
</feature>
<evidence type="ECO:0000256" key="5">
    <source>
        <dbReference type="ARBA" id="ARBA00054626"/>
    </source>
</evidence>
<evidence type="ECO:0000256" key="2">
    <source>
        <dbReference type="ARBA" id="ARBA00023015"/>
    </source>
</evidence>
<dbReference type="InterPro" id="IPR000847">
    <property type="entry name" value="LysR_HTH_N"/>
</dbReference>
<evidence type="ECO:0000259" key="8">
    <source>
        <dbReference type="PROSITE" id="PS50931"/>
    </source>
</evidence>
<dbReference type="PROSITE" id="PS50931">
    <property type="entry name" value="HTH_LYSR"/>
    <property type="match status" value="1"/>
</dbReference>
<dbReference type="Pfam" id="PF03466">
    <property type="entry name" value="LysR_substrate"/>
    <property type="match status" value="1"/>
</dbReference>
<dbReference type="PRINTS" id="PR00039">
    <property type="entry name" value="HTHLYSR"/>
</dbReference>
<dbReference type="Pfam" id="PF00126">
    <property type="entry name" value="HTH_1"/>
    <property type="match status" value="1"/>
</dbReference>
<dbReference type="GO" id="GO:0003700">
    <property type="term" value="F:DNA-binding transcription factor activity"/>
    <property type="evidence" value="ECO:0007669"/>
    <property type="project" value="InterPro"/>
</dbReference>
<dbReference type="PANTHER" id="PTHR30346">
    <property type="entry name" value="TRANSCRIPTIONAL DUAL REGULATOR HCAR-RELATED"/>
    <property type="match status" value="1"/>
</dbReference>